<dbReference type="GO" id="GO:0070497">
    <property type="term" value="F:6-carboxytetrahydropterin synthase activity"/>
    <property type="evidence" value="ECO:0007669"/>
    <property type="project" value="UniProtKB-EC"/>
</dbReference>
<evidence type="ECO:0000313" key="11">
    <source>
        <dbReference type="EMBL" id="ACD90708.1"/>
    </source>
</evidence>
<dbReference type="STRING" id="290315.Clim_1666"/>
<dbReference type="HOGENOM" id="CLU_111016_1_1_10"/>
<dbReference type="InterPro" id="IPR007115">
    <property type="entry name" value="6-PTP_synth/QueD"/>
</dbReference>
<evidence type="ECO:0000256" key="2">
    <source>
        <dbReference type="ARBA" id="ARBA00005061"/>
    </source>
</evidence>
<comment type="catalytic activity">
    <reaction evidence="10">
        <text>7,8-dihydroneopterin 3'-triphosphate + H2O = 6-carboxy-5,6,7,8-tetrahydropterin + triphosphate + acetaldehyde + 2 H(+)</text>
        <dbReference type="Rhea" id="RHEA:27966"/>
        <dbReference type="ChEBI" id="CHEBI:15343"/>
        <dbReference type="ChEBI" id="CHEBI:15377"/>
        <dbReference type="ChEBI" id="CHEBI:15378"/>
        <dbReference type="ChEBI" id="CHEBI:18036"/>
        <dbReference type="ChEBI" id="CHEBI:58462"/>
        <dbReference type="ChEBI" id="CHEBI:61032"/>
        <dbReference type="EC" id="4.1.2.50"/>
    </reaction>
</comment>
<dbReference type="OrthoDB" id="9804698at2"/>
<comment type="cofactor">
    <cofactor evidence="1">
        <name>Zn(2+)</name>
        <dbReference type="ChEBI" id="CHEBI:29105"/>
    </cofactor>
</comment>
<dbReference type="eggNOG" id="COG0720">
    <property type="taxonomic scope" value="Bacteria"/>
</dbReference>
<dbReference type="GO" id="GO:0046872">
    <property type="term" value="F:metal ion binding"/>
    <property type="evidence" value="ECO:0007669"/>
    <property type="project" value="UniProtKB-KW"/>
</dbReference>
<dbReference type="PANTHER" id="PTHR12589">
    <property type="entry name" value="PYRUVOYL TETRAHYDROBIOPTERIN SYNTHASE"/>
    <property type="match status" value="1"/>
</dbReference>
<dbReference type="PANTHER" id="PTHR12589:SF7">
    <property type="entry name" value="6-PYRUVOYL TETRAHYDROBIOPTERIN SYNTHASE"/>
    <property type="match status" value="1"/>
</dbReference>
<gene>
    <name evidence="11" type="ordered locus">Clim_1666</name>
</gene>
<comment type="similarity">
    <text evidence="3">Belongs to the PTPS family. QueD subfamily.</text>
</comment>
<evidence type="ECO:0000256" key="3">
    <source>
        <dbReference type="ARBA" id="ARBA00008900"/>
    </source>
</evidence>
<dbReference type="RefSeq" id="WP_012466581.1">
    <property type="nucleotide sequence ID" value="NC_010803.1"/>
</dbReference>
<dbReference type="SUPFAM" id="SSF55620">
    <property type="entry name" value="Tetrahydrobiopterin biosynthesis enzymes-like"/>
    <property type="match status" value="1"/>
</dbReference>
<keyword evidence="6" id="KW-0479">Metal-binding</keyword>
<evidence type="ECO:0000313" key="12">
    <source>
        <dbReference type="Proteomes" id="UP000008841"/>
    </source>
</evidence>
<evidence type="ECO:0000256" key="7">
    <source>
        <dbReference type="ARBA" id="ARBA00022833"/>
    </source>
</evidence>
<dbReference type="KEGG" id="cli:Clim_1666"/>
<dbReference type="Gene3D" id="3.30.479.10">
    <property type="entry name" value="6-pyruvoyl tetrahydropterin synthase/QueD"/>
    <property type="match status" value="1"/>
</dbReference>
<accession>B3EE06</accession>
<dbReference type="InterPro" id="IPR038418">
    <property type="entry name" value="6-PTP_synth/QueD_sf"/>
</dbReference>
<protein>
    <recommendedName>
        <fullName evidence="5">6-carboxy-5,6,7,8-tetrahydropterin synthase</fullName>
        <ecNumber evidence="4">4.1.2.50</ecNumber>
    </recommendedName>
    <alternativeName>
        <fullName evidence="9">Queuosine biosynthesis protein QueD</fullName>
    </alternativeName>
</protein>
<dbReference type="Proteomes" id="UP000008841">
    <property type="component" value="Chromosome"/>
</dbReference>
<dbReference type="AlphaFoldDB" id="B3EE06"/>
<dbReference type="Pfam" id="PF01242">
    <property type="entry name" value="PTPS"/>
    <property type="match status" value="1"/>
</dbReference>
<keyword evidence="7" id="KW-0862">Zinc</keyword>
<evidence type="ECO:0000256" key="9">
    <source>
        <dbReference type="ARBA" id="ARBA00031449"/>
    </source>
</evidence>
<dbReference type="UniPathway" id="UPA00391"/>
<evidence type="ECO:0000256" key="4">
    <source>
        <dbReference type="ARBA" id="ARBA00012982"/>
    </source>
</evidence>
<dbReference type="EC" id="4.1.2.50" evidence="4"/>
<evidence type="ECO:0000256" key="8">
    <source>
        <dbReference type="ARBA" id="ARBA00023239"/>
    </source>
</evidence>
<reference evidence="11 12" key="1">
    <citation type="submission" date="2008-05" db="EMBL/GenBank/DDBJ databases">
        <title>Complete sequence of Chlorobium limicola DSM 245.</title>
        <authorList>
            <consortium name="US DOE Joint Genome Institute"/>
            <person name="Lucas S."/>
            <person name="Copeland A."/>
            <person name="Lapidus A."/>
            <person name="Glavina del Rio T."/>
            <person name="Dalin E."/>
            <person name="Tice H."/>
            <person name="Bruce D."/>
            <person name="Goodwin L."/>
            <person name="Pitluck S."/>
            <person name="Schmutz J."/>
            <person name="Larimer F."/>
            <person name="Land M."/>
            <person name="Hauser L."/>
            <person name="Kyrpides N."/>
            <person name="Ovchinnikova G."/>
            <person name="Zhao F."/>
            <person name="Li T."/>
            <person name="Liu Z."/>
            <person name="Overmann J."/>
            <person name="Bryant D.A."/>
            <person name="Richardson P."/>
        </authorList>
    </citation>
    <scope>NUCLEOTIDE SEQUENCE [LARGE SCALE GENOMIC DNA]</scope>
    <source>
        <strain evidence="12">DSM 245 / NBRC 103803 / 6330</strain>
    </source>
</reference>
<comment type="pathway">
    <text evidence="2">Purine metabolism; 7-cyano-7-deazaguanine biosynthesis.</text>
</comment>
<organism evidence="11 12">
    <name type="scientific">Chlorobium limicola (strain DSM 245 / NBRC 103803 / 6330)</name>
    <dbReference type="NCBI Taxonomy" id="290315"/>
    <lineage>
        <taxon>Bacteria</taxon>
        <taxon>Pseudomonadati</taxon>
        <taxon>Chlorobiota</taxon>
        <taxon>Chlorobiia</taxon>
        <taxon>Chlorobiales</taxon>
        <taxon>Chlorobiaceae</taxon>
        <taxon>Chlorobium/Pelodictyon group</taxon>
        <taxon>Chlorobium</taxon>
    </lineage>
</organism>
<name>B3EE06_CHLL2</name>
<evidence type="ECO:0000256" key="5">
    <source>
        <dbReference type="ARBA" id="ARBA00018141"/>
    </source>
</evidence>
<keyword evidence="8" id="KW-0456">Lyase</keyword>
<proteinExistence type="inferred from homology"/>
<evidence type="ECO:0000256" key="6">
    <source>
        <dbReference type="ARBA" id="ARBA00022723"/>
    </source>
</evidence>
<dbReference type="EMBL" id="CP001097">
    <property type="protein sequence ID" value="ACD90708.1"/>
    <property type="molecule type" value="Genomic_DNA"/>
</dbReference>
<evidence type="ECO:0000256" key="10">
    <source>
        <dbReference type="ARBA" id="ARBA00048807"/>
    </source>
</evidence>
<evidence type="ECO:0000256" key="1">
    <source>
        <dbReference type="ARBA" id="ARBA00001947"/>
    </source>
</evidence>
<sequence>MQISRKIEIDYGHTLPNSFSFCNQLHGHRGAIVATVEGPMINRKGEKEEGMVMDFKFLKDIMVRHIHDILDHGFAVWKDDREDLEFIMKRNSRVLVTDEPPTAECLAKWAFNQIKNHLPEGVILKQVRWYETPNNWADYEGIQ</sequence>